<evidence type="ECO:0000313" key="1">
    <source>
        <dbReference type="EMBL" id="KAJ1891213.1"/>
    </source>
</evidence>
<comment type="caution">
    <text evidence="1">The sequence shown here is derived from an EMBL/GenBank/DDBJ whole genome shotgun (WGS) entry which is preliminary data.</text>
</comment>
<dbReference type="Proteomes" id="UP001150581">
    <property type="component" value="Unassembled WGS sequence"/>
</dbReference>
<name>A0ACC1IAK9_9FUNG</name>
<accession>A0ACC1IAK9</accession>
<evidence type="ECO:0000313" key="2">
    <source>
        <dbReference type="Proteomes" id="UP001150581"/>
    </source>
</evidence>
<keyword evidence="2" id="KW-1185">Reference proteome</keyword>
<reference evidence="1" key="1">
    <citation type="submission" date="2022-07" db="EMBL/GenBank/DDBJ databases">
        <title>Phylogenomic reconstructions and comparative analyses of Kickxellomycotina fungi.</title>
        <authorList>
            <person name="Reynolds N.K."/>
            <person name="Stajich J.E."/>
            <person name="Barry K."/>
            <person name="Grigoriev I.V."/>
            <person name="Crous P."/>
            <person name="Smith M.E."/>
        </authorList>
    </citation>
    <scope>NUCLEOTIDE SEQUENCE</scope>
    <source>
        <strain evidence="1">Benny 63K</strain>
    </source>
</reference>
<gene>
    <name evidence="1" type="primary">TSSC1_1</name>
    <name evidence="1" type="ORF">LPJ66_007048</name>
</gene>
<dbReference type="EMBL" id="JANBPG010001199">
    <property type="protein sequence ID" value="KAJ1891213.1"/>
    <property type="molecule type" value="Genomic_DNA"/>
</dbReference>
<proteinExistence type="predicted"/>
<sequence length="382" mass="41050">MATTKGTSHVYGIDQHTLSLTALSGPTATSGGRSSRFALSTLGTTSPDGHSEIHIISFDDPDQGDAQDTAALTATKHKHTVGLLAIHAVPWSPTQLVAVTGVSGTMRDSVLQVVELEGDRTNVLATLSVPEGCVRKAAVWPIMEGGGRIGVLSDAAIHVYDLDGSSFKSLWSAPQDDPPETLACHPSSAFLLSTTDGTALRSWDTRQPPASHATVTVECAHQGRIRALDYNPNVPHIVATGGDDGIVRLWDARRMQGPVTEVSEHSCWVYSVRFNPHHDQLLLTAGADGLVNLESVVSWSFARQVGTAATAAEEGDEPEYDEYEEEGDRAVDGLVAQFDDHETSVYAAVWSVEDPWVFASLSFDGRLVINTVPREEKYKILL</sequence>
<organism evidence="1 2">
    <name type="scientific">Kickxella alabastrina</name>
    <dbReference type="NCBI Taxonomy" id="61397"/>
    <lineage>
        <taxon>Eukaryota</taxon>
        <taxon>Fungi</taxon>
        <taxon>Fungi incertae sedis</taxon>
        <taxon>Zoopagomycota</taxon>
        <taxon>Kickxellomycotina</taxon>
        <taxon>Kickxellomycetes</taxon>
        <taxon>Kickxellales</taxon>
        <taxon>Kickxellaceae</taxon>
        <taxon>Kickxella</taxon>
    </lineage>
</organism>
<protein>
    <submittedName>
        <fullName evidence="1">Protein tssc1</fullName>
    </submittedName>
</protein>